<sequence length="327" mass="37762">MDIKKLESSFQKATKISQTLEEIEILSAISSILTSNFSNKEEIANENLFTDDFLKTVDYLSKTNGLYFTTSATLDWFVFYLFSRRYPSREENNSVATMNFNNPWRPVISDDDPKFIVRLNVPADHLINWLWNRPFVKQNLRMYSSAIRLCMIRNSQNHPIARRQLVSHAIRWTIRHLKNTDLDFTTGSPLTIPCGGSFDGLSEVGDLEPISDESVDGKDYSTESTAKWFTTVIESEGALIDQRSGKKPVQILRLAIEELILVCITDQEEEIRKMTFKRLGTFFKEAPLPISAVFCLRWIEVRELQALISTNHKIMQIHLISMNFYRS</sequence>
<accession>A0A0R3TAQ7</accession>
<protein>
    <submittedName>
        <fullName evidence="1 3">Uncharacterized protein</fullName>
    </submittedName>
</protein>
<proteinExistence type="predicted"/>
<evidence type="ECO:0000313" key="3">
    <source>
        <dbReference type="WBParaSite" id="HNAJ_0000414601-mRNA-1"/>
    </source>
</evidence>
<dbReference type="WBParaSite" id="HNAJ_0000414601-mRNA-1">
    <property type="protein sequence ID" value="HNAJ_0000414601-mRNA-1"/>
    <property type="gene ID" value="HNAJ_0000414601"/>
</dbReference>
<evidence type="ECO:0000313" key="2">
    <source>
        <dbReference type="Proteomes" id="UP000278807"/>
    </source>
</evidence>
<dbReference type="Proteomes" id="UP000278807">
    <property type="component" value="Unassembled WGS sequence"/>
</dbReference>
<dbReference type="AlphaFoldDB" id="A0A0R3TAQ7"/>
<keyword evidence="2" id="KW-1185">Reference proteome</keyword>
<reference evidence="3" key="1">
    <citation type="submission" date="2017-02" db="UniProtKB">
        <authorList>
            <consortium name="WormBaseParasite"/>
        </authorList>
    </citation>
    <scope>IDENTIFICATION</scope>
</reference>
<organism evidence="3">
    <name type="scientific">Rodentolepis nana</name>
    <name type="common">Dwarf tapeworm</name>
    <name type="synonym">Hymenolepis nana</name>
    <dbReference type="NCBI Taxonomy" id="102285"/>
    <lineage>
        <taxon>Eukaryota</taxon>
        <taxon>Metazoa</taxon>
        <taxon>Spiralia</taxon>
        <taxon>Lophotrochozoa</taxon>
        <taxon>Platyhelminthes</taxon>
        <taxon>Cestoda</taxon>
        <taxon>Eucestoda</taxon>
        <taxon>Cyclophyllidea</taxon>
        <taxon>Hymenolepididae</taxon>
        <taxon>Rodentolepis</taxon>
    </lineage>
</organism>
<gene>
    <name evidence="1" type="ORF">HNAJ_LOCUS4144</name>
</gene>
<dbReference type="EMBL" id="UZAE01002732">
    <property type="protein sequence ID" value="VDO00004.1"/>
    <property type="molecule type" value="Genomic_DNA"/>
</dbReference>
<evidence type="ECO:0000313" key="1">
    <source>
        <dbReference type="EMBL" id="VDO00004.1"/>
    </source>
</evidence>
<name>A0A0R3TAQ7_RODNA</name>
<reference evidence="1 2" key="2">
    <citation type="submission" date="2018-11" db="EMBL/GenBank/DDBJ databases">
        <authorList>
            <consortium name="Pathogen Informatics"/>
        </authorList>
    </citation>
    <scope>NUCLEOTIDE SEQUENCE [LARGE SCALE GENOMIC DNA]</scope>
</reference>